<dbReference type="AlphaFoldDB" id="A0A556A7I8"/>
<dbReference type="Proteomes" id="UP000318405">
    <property type="component" value="Unassembled WGS sequence"/>
</dbReference>
<keyword evidence="2" id="KW-1185">Reference proteome</keyword>
<organism evidence="1 2">
    <name type="scientific">Verticiella sediminum</name>
    <dbReference type="NCBI Taxonomy" id="1247510"/>
    <lineage>
        <taxon>Bacteria</taxon>
        <taxon>Pseudomonadati</taxon>
        <taxon>Pseudomonadota</taxon>
        <taxon>Betaproteobacteria</taxon>
        <taxon>Burkholderiales</taxon>
        <taxon>Alcaligenaceae</taxon>
        <taxon>Verticiella</taxon>
    </lineage>
</organism>
<reference evidence="1 2" key="1">
    <citation type="submission" date="2019-07" db="EMBL/GenBank/DDBJ databases">
        <title>Qingshengfaniella alkalisoli gen. nov., sp. nov., isolated from saline soil.</title>
        <authorList>
            <person name="Xu L."/>
            <person name="Huang X.-X."/>
            <person name="Sun J.-Q."/>
        </authorList>
    </citation>
    <scope>NUCLEOTIDE SEQUENCE [LARGE SCALE GENOMIC DNA]</scope>
    <source>
        <strain evidence="1 2">DSM 27279</strain>
    </source>
</reference>
<accession>A0A556A7I8</accession>
<name>A0A556A7I8_9BURK</name>
<sequence>MPQLHGLIDWSVPPRFLDKELQRLAGARRKGRRHVDKLAELVLAGQSPIWILLHVEVQGAHDTDFARRMFVYYYRLRERHPEQPIAQIAILTRSTGRSALLLHRECALGPTHGELRLTFPVIHLQHWRRRRARLRVCARTNPFAVAILAELEAAARTAPGQRLRSKRDLVRLLYEQGHGAADVRRLFAFIDGVLTLPPDDEERFARAVIRIEEKHNVTYITSIERVGFRKGLAKGLEQGLEQGRDRGECDALRGVLALQLTQRFGALPSHARERLDEADAATLRTWTARVFASDTLAEALRIDR</sequence>
<comment type="caution">
    <text evidence="1">The sequence shown here is derived from an EMBL/GenBank/DDBJ whole genome shotgun (WGS) entry which is preliminary data.</text>
</comment>
<evidence type="ECO:0000313" key="1">
    <source>
        <dbReference type="EMBL" id="TSH88863.1"/>
    </source>
</evidence>
<protein>
    <recommendedName>
        <fullName evidence="3">DUF4351 domain-containing protein</fullName>
    </recommendedName>
</protein>
<evidence type="ECO:0000313" key="2">
    <source>
        <dbReference type="Proteomes" id="UP000318405"/>
    </source>
</evidence>
<dbReference type="EMBL" id="VLTJ01000042">
    <property type="protein sequence ID" value="TSH88863.1"/>
    <property type="molecule type" value="Genomic_DNA"/>
</dbReference>
<gene>
    <name evidence="1" type="ORF">FOZ76_24835</name>
</gene>
<dbReference type="OrthoDB" id="8626097at2"/>
<proteinExistence type="predicted"/>
<evidence type="ECO:0008006" key="3">
    <source>
        <dbReference type="Google" id="ProtNLM"/>
    </source>
</evidence>
<dbReference type="PANTHER" id="PTHR35586">
    <property type="entry name" value="SLL1691 PROTEIN"/>
    <property type="match status" value="1"/>
</dbReference>
<dbReference type="RefSeq" id="WP_143950979.1">
    <property type="nucleotide sequence ID" value="NZ_BAABMB010000005.1"/>
</dbReference>
<dbReference type="PANTHER" id="PTHR35586:SF1">
    <property type="entry name" value="SLL1691 PROTEIN"/>
    <property type="match status" value="1"/>
</dbReference>